<evidence type="ECO:0000256" key="1">
    <source>
        <dbReference type="SAM" id="MobiDB-lite"/>
    </source>
</evidence>
<evidence type="ECO:0000313" key="2">
    <source>
        <dbReference type="EMBL" id="ESR26914.1"/>
    </source>
</evidence>
<reference evidence="2 3" key="1">
    <citation type="journal article" date="2014" name="Genome Announc.">
        <title>Draft Genome Sequence of Lutibaculum baratangense Strain AMV1T, Isolated from a Mud Volcano in Andamans, India.</title>
        <authorList>
            <person name="Singh A."/>
            <person name="Sreenivas A."/>
            <person name="Sathyanarayana Reddy G."/>
            <person name="Pinnaka A.K."/>
            <person name="Shivaji S."/>
        </authorList>
    </citation>
    <scope>NUCLEOTIDE SEQUENCE [LARGE SCALE GENOMIC DNA]</scope>
    <source>
        <strain evidence="2 3">AMV1</strain>
    </source>
</reference>
<name>V4RNU7_9HYPH</name>
<dbReference type="EMBL" id="AWXZ01000013">
    <property type="protein sequence ID" value="ESR26914.1"/>
    <property type="molecule type" value="Genomic_DNA"/>
</dbReference>
<sequence length="38" mass="4387">MKRQSTPEQPPFRDRSRDGRRLRAGLGAEVPLAGRHRM</sequence>
<keyword evidence="3" id="KW-1185">Reference proteome</keyword>
<feature type="region of interest" description="Disordered" evidence="1">
    <location>
        <begin position="1"/>
        <end position="38"/>
    </location>
</feature>
<dbReference type="STRING" id="631454.N177_0698"/>
<dbReference type="AlphaFoldDB" id="V4RNU7"/>
<accession>V4RNU7</accession>
<feature type="compositionally biased region" description="Basic and acidic residues" evidence="1">
    <location>
        <begin position="11"/>
        <end position="21"/>
    </location>
</feature>
<evidence type="ECO:0000313" key="3">
    <source>
        <dbReference type="Proteomes" id="UP000017819"/>
    </source>
</evidence>
<proteinExistence type="predicted"/>
<protein>
    <submittedName>
        <fullName evidence="2">Uncharacterized protein</fullName>
    </submittedName>
</protein>
<gene>
    <name evidence="2" type="ORF">N177_0698</name>
</gene>
<organism evidence="2 3">
    <name type="scientific">Lutibaculum baratangense AMV1</name>
    <dbReference type="NCBI Taxonomy" id="631454"/>
    <lineage>
        <taxon>Bacteria</taxon>
        <taxon>Pseudomonadati</taxon>
        <taxon>Pseudomonadota</taxon>
        <taxon>Alphaproteobacteria</taxon>
        <taxon>Hyphomicrobiales</taxon>
        <taxon>Tepidamorphaceae</taxon>
        <taxon>Lutibaculum</taxon>
    </lineage>
</organism>
<dbReference type="Proteomes" id="UP000017819">
    <property type="component" value="Unassembled WGS sequence"/>
</dbReference>
<comment type="caution">
    <text evidence="2">The sequence shown here is derived from an EMBL/GenBank/DDBJ whole genome shotgun (WGS) entry which is preliminary data.</text>
</comment>